<reference evidence="7" key="1">
    <citation type="journal article" date="2015" name="Genome Announc.">
        <title>Draft genome sequence of the fungus Penicillium brasilianum MG11.</title>
        <authorList>
            <person name="Horn F."/>
            <person name="Linde J."/>
            <person name="Mattern D.J."/>
            <person name="Walther G."/>
            <person name="Guthke R."/>
            <person name="Brakhage A.A."/>
            <person name="Valiante V."/>
        </authorList>
    </citation>
    <scope>NUCLEOTIDE SEQUENCE [LARGE SCALE GENOMIC DNA]</scope>
    <source>
        <strain evidence="7">MG11</strain>
    </source>
</reference>
<name>A0A0F7TX44_PENBI</name>
<feature type="transmembrane region" description="Helical" evidence="5">
    <location>
        <begin position="81"/>
        <end position="101"/>
    </location>
</feature>
<dbReference type="Pfam" id="PF04479">
    <property type="entry name" value="RTA1"/>
    <property type="match status" value="1"/>
</dbReference>
<keyword evidence="4 5" id="KW-0472">Membrane</keyword>
<organism evidence="6 7">
    <name type="scientific">Penicillium brasilianum</name>
    <dbReference type="NCBI Taxonomy" id="104259"/>
    <lineage>
        <taxon>Eukaryota</taxon>
        <taxon>Fungi</taxon>
        <taxon>Dikarya</taxon>
        <taxon>Ascomycota</taxon>
        <taxon>Pezizomycotina</taxon>
        <taxon>Eurotiomycetes</taxon>
        <taxon>Eurotiomycetidae</taxon>
        <taxon>Eurotiales</taxon>
        <taxon>Aspergillaceae</taxon>
        <taxon>Penicillium</taxon>
    </lineage>
</organism>
<evidence type="ECO:0008006" key="8">
    <source>
        <dbReference type="Google" id="ProtNLM"/>
    </source>
</evidence>
<dbReference type="EMBL" id="CDHK01000008">
    <property type="protein sequence ID" value="CEJ60491.1"/>
    <property type="molecule type" value="Genomic_DNA"/>
</dbReference>
<keyword evidence="3 5" id="KW-1133">Transmembrane helix</keyword>
<evidence type="ECO:0000256" key="2">
    <source>
        <dbReference type="ARBA" id="ARBA00022692"/>
    </source>
</evidence>
<evidence type="ECO:0000256" key="1">
    <source>
        <dbReference type="ARBA" id="ARBA00004141"/>
    </source>
</evidence>
<evidence type="ECO:0000256" key="5">
    <source>
        <dbReference type="SAM" id="Phobius"/>
    </source>
</evidence>
<feature type="transmembrane region" description="Helical" evidence="5">
    <location>
        <begin position="113"/>
        <end position="135"/>
    </location>
</feature>
<feature type="transmembrane region" description="Helical" evidence="5">
    <location>
        <begin position="198"/>
        <end position="216"/>
    </location>
</feature>
<sequence length="287" mass="32301">MAVLEPYKGGYYLWKYIPSLAAAVIFLLLFIVATAYHSWKLYSTKARFCLAFVIGGIFEIIGYIARAAAHNKTGSVMPYSMQSVFLLLGPTLFAASVYMALGRIIRCVRAEKYSLIRINWLTKVFVMGDVLSFMVQGGASGLMVSGNNAKLGSNIVVAGLVIQVLVFCFFIITSVMFQVRMNRCPTAESFDERCKWKSHLRVLYAISLLILVRSLFRVVEYVEGNDGYSLTHEWTLYVFDSTLMFAVMLVWGVWYPGDLQGFLKQNMALSSLGSFGRDVESRQDYNT</sequence>
<dbReference type="AlphaFoldDB" id="A0A0F7TX44"/>
<evidence type="ECO:0000256" key="4">
    <source>
        <dbReference type="ARBA" id="ARBA00023136"/>
    </source>
</evidence>
<feature type="transmembrane region" description="Helical" evidence="5">
    <location>
        <begin position="155"/>
        <end position="177"/>
    </location>
</feature>
<dbReference type="OrthoDB" id="3358017at2759"/>
<comment type="subcellular location">
    <subcellularLocation>
        <location evidence="1">Membrane</location>
        <topology evidence="1">Multi-pass membrane protein</topology>
    </subcellularLocation>
</comment>
<dbReference type="PANTHER" id="PTHR31465">
    <property type="entry name" value="PROTEIN RTA1-RELATED"/>
    <property type="match status" value="1"/>
</dbReference>
<dbReference type="PANTHER" id="PTHR31465:SF27">
    <property type="entry name" value="DOMAIN PROTEIN, PUTATIVE (AFU_ORTHOLOGUE AFUA_3G01030)-RELATED"/>
    <property type="match status" value="1"/>
</dbReference>
<evidence type="ECO:0000256" key="3">
    <source>
        <dbReference type="ARBA" id="ARBA00022989"/>
    </source>
</evidence>
<dbReference type="Proteomes" id="UP000042958">
    <property type="component" value="Unassembled WGS sequence"/>
</dbReference>
<protein>
    <recommendedName>
        <fullName evidence="8">RTA1 domain protein</fullName>
    </recommendedName>
</protein>
<keyword evidence="2 5" id="KW-0812">Transmembrane</keyword>
<evidence type="ECO:0000313" key="6">
    <source>
        <dbReference type="EMBL" id="CEJ60491.1"/>
    </source>
</evidence>
<dbReference type="GO" id="GO:0016020">
    <property type="term" value="C:membrane"/>
    <property type="evidence" value="ECO:0007669"/>
    <property type="project" value="UniProtKB-SubCell"/>
</dbReference>
<feature type="transmembrane region" description="Helical" evidence="5">
    <location>
        <begin position="16"/>
        <end position="36"/>
    </location>
</feature>
<accession>A0A0F7TX44</accession>
<feature type="transmembrane region" description="Helical" evidence="5">
    <location>
        <begin position="48"/>
        <end position="69"/>
    </location>
</feature>
<evidence type="ECO:0000313" key="7">
    <source>
        <dbReference type="Proteomes" id="UP000042958"/>
    </source>
</evidence>
<proteinExistence type="predicted"/>
<gene>
    <name evidence="6" type="ORF">PMG11_09063</name>
</gene>
<feature type="transmembrane region" description="Helical" evidence="5">
    <location>
        <begin position="236"/>
        <end position="257"/>
    </location>
</feature>
<dbReference type="InterPro" id="IPR007568">
    <property type="entry name" value="RTA1"/>
</dbReference>
<keyword evidence="7" id="KW-1185">Reference proteome</keyword>
<dbReference type="STRING" id="104259.A0A0F7TX44"/>